<evidence type="ECO:0000256" key="2">
    <source>
        <dbReference type="ARBA" id="ARBA00012400"/>
    </source>
</evidence>
<evidence type="ECO:0000256" key="4">
    <source>
        <dbReference type="ARBA" id="ARBA00023027"/>
    </source>
</evidence>
<dbReference type="RefSeq" id="WP_218325093.1">
    <property type="nucleotide sequence ID" value="NZ_JAHUZB010000002.1"/>
</dbReference>
<dbReference type="InterPro" id="IPR006367">
    <property type="entry name" value="Sirohaem_synthase_N"/>
</dbReference>
<evidence type="ECO:0000313" key="7">
    <source>
        <dbReference type="Proteomes" id="UP000774130"/>
    </source>
</evidence>
<dbReference type="PANTHER" id="PTHR35330">
    <property type="entry name" value="SIROHEME BIOSYNTHESIS PROTEIN MET8"/>
    <property type="match status" value="1"/>
</dbReference>
<gene>
    <name evidence="6" type="ORF">KUA55_05055</name>
</gene>
<dbReference type="PANTHER" id="PTHR35330:SF1">
    <property type="entry name" value="SIROHEME BIOSYNTHESIS PROTEIN MET8"/>
    <property type="match status" value="1"/>
</dbReference>
<name>A0ABS6TAX2_9ENTE</name>
<proteinExistence type="predicted"/>
<evidence type="ECO:0000256" key="5">
    <source>
        <dbReference type="ARBA" id="ARBA00023244"/>
    </source>
</evidence>
<dbReference type="Pfam" id="PF13241">
    <property type="entry name" value="NAD_binding_7"/>
    <property type="match status" value="1"/>
</dbReference>
<comment type="caution">
    <text evidence="6">The sequence shown here is derived from an EMBL/GenBank/DDBJ whole genome shotgun (WGS) entry which is preliminary data.</text>
</comment>
<keyword evidence="3" id="KW-0560">Oxidoreductase</keyword>
<evidence type="ECO:0000313" key="6">
    <source>
        <dbReference type="EMBL" id="MBV7390040.1"/>
    </source>
</evidence>
<dbReference type="EMBL" id="JAHUZB010000002">
    <property type="protein sequence ID" value="MBV7390040.1"/>
    <property type="molecule type" value="Genomic_DNA"/>
</dbReference>
<sequence>MYPVLIDLEKIKIVVFGGGKIGTRKVQGLVAEGSCPVVIAPEITNQLEILFSEGKISWQKRVFQKGDTTDFQMVFICTNQKEVNQEILEETSSTQLVNDTSDKNNSNFYNLALLKQKDFSVAITTHGQSPTRSKAIKNKIKDILEKLPI</sequence>
<dbReference type="EC" id="1.3.1.76" evidence="2"/>
<dbReference type="Proteomes" id="UP000774130">
    <property type="component" value="Unassembled WGS sequence"/>
</dbReference>
<accession>A0ABS6TAX2</accession>
<organism evidence="6 7">
    <name type="scientific">Enterococcus alishanensis</name>
    <dbReference type="NCBI Taxonomy" id="1303817"/>
    <lineage>
        <taxon>Bacteria</taxon>
        <taxon>Bacillati</taxon>
        <taxon>Bacillota</taxon>
        <taxon>Bacilli</taxon>
        <taxon>Lactobacillales</taxon>
        <taxon>Enterococcaceae</taxon>
        <taxon>Enterococcus</taxon>
    </lineage>
</organism>
<keyword evidence="4" id="KW-0520">NAD</keyword>
<keyword evidence="5" id="KW-0627">Porphyrin biosynthesis</keyword>
<evidence type="ECO:0000256" key="1">
    <source>
        <dbReference type="ARBA" id="ARBA00005010"/>
    </source>
</evidence>
<evidence type="ECO:0000256" key="3">
    <source>
        <dbReference type="ARBA" id="ARBA00023002"/>
    </source>
</evidence>
<protein>
    <recommendedName>
        <fullName evidence="2">precorrin-2 dehydrogenase</fullName>
        <ecNumber evidence="2">1.3.1.76</ecNumber>
    </recommendedName>
</protein>
<dbReference type="InterPro" id="IPR028161">
    <property type="entry name" value="Met8-like"/>
</dbReference>
<keyword evidence="7" id="KW-1185">Reference proteome</keyword>
<reference evidence="6 7" key="1">
    <citation type="submission" date="2021-06" db="EMBL/GenBank/DDBJ databases">
        <title>Enterococcus alishanensis sp. nov., a novel lactic acid bacterium isolated from fresh coffee beans.</title>
        <authorList>
            <person name="Chen Y.-S."/>
        </authorList>
    </citation>
    <scope>NUCLEOTIDE SEQUENCE [LARGE SCALE GENOMIC DNA]</scope>
    <source>
        <strain evidence="6 7">ALS3</strain>
    </source>
</reference>
<dbReference type="NCBIfam" id="TIGR01470">
    <property type="entry name" value="cysG_Nterm"/>
    <property type="match status" value="1"/>
</dbReference>
<comment type="pathway">
    <text evidence="1">Porphyrin-containing compound metabolism; siroheme biosynthesis; sirohydrochlorin from precorrin-2: step 1/1.</text>
</comment>